<name>A0ABS1H838_9BACL</name>
<feature type="domain" description="DUF4372" evidence="1">
    <location>
        <begin position="2"/>
        <end position="49"/>
    </location>
</feature>
<keyword evidence="3" id="KW-1185">Reference proteome</keyword>
<gene>
    <name evidence="2" type="ORF">JFL43_12130</name>
</gene>
<evidence type="ECO:0000259" key="1">
    <source>
        <dbReference type="Pfam" id="PF14294"/>
    </source>
</evidence>
<protein>
    <submittedName>
        <fullName evidence="2">DUF4372 domain-containing protein</fullName>
    </submittedName>
</protein>
<evidence type="ECO:0000313" key="2">
    <source>
        <dbReference type="EMBL" id="MBK3495585.1"/>
    </source>
</evidence>
<reference evidence="2 3" key="1">
    <citation type="submission" date="2020-12" db="EMBL/GenBank/DDBJ databases">
        <title>YIM B01967 draft genome.</title>
        <authorList>
            <person name="Yan X."/>
        </authorList>
    </citation>
    <scope>NUCLEOTIDE SEQUENCE [LARGE SCALE GENOMIC DNA]</scope>
    <source>
        <strain evidence="2 3">YIM B01967</strain>
    </source>
</reference>
<dbReference type="Proteomes" id="UP000618943">
    <property type="component" value="Unassembled WGS sequence"/>
</dbReference>
<sequence>MNLQLFEENVKTMKLDAYTKKLTTDSFLKLLLFAQLHETESLHACSDCLFDDQPQEGTNLDSISVSQLSRRLNTMNPDIFQQLFLDFVVQIHQKTNISKSIMPF</sequence>
<feature type="non-terminal residue" evidence="2">
    <location>
        <position position="104"/>
    </location>
</feature>
<accession>A0ABS1H838</accession>
<evidence type="ECO:0000313" key="3">
    <source>
        <dbReference type="Proteomes" id="UP000618943"/>
    </source>
</evidence>
<proteinExistence type="predicted"/>
<dbReference type="EMBL" id="JAEOAH010000016">
    <property type="protein sequence ID" value="MBK3495585.1"/>
    <property type="molecule type" value="Genomic_DNA"/>
</dbReference>
<comment type="caution">
    <text evidence="2">The sequence shown here is derived from an EMBL/GenBank/DDBJ whole genome shotgun (WGS) entry which is preliminary data.</text>
</comment>
<organism evidence="2 3">
    <name type="scientific">Viridibacillus soli</name>
    <dbReference type="NCBI Taxonomy" id="2798301"/>
    <lineage>
        <taxon>Bacteria</taxon>
        <taxon>Bacillati</taxon>
        <taxon>Bacillota</taxon>
        <taxon>Bacilli</taxon>
        <taxon>Bacillales</taxon>
        <taxon>Caryophanaceae</taxon>
        <taxon>Viridibacillus</taxon>
    </lineage>
</organism>
<dbReference type="Pfam" id="PF14294">
    <property type="entry name" value="DUF4372"/>
    <property type="match status" value="1"/>
</dbReference>
<dbReference type="InterPro" id="IPR025399">
    <property type="entry name" value="DUF4372"/>
</dbReference>